<dbReference type="EMBL" id="CP117826">
    <property type="protein sequence ID" value="XCC62564.1"/>
    <property type="molecule type" value="Genomic_DNA"/>
</dbReference>
<dbReference type="GO" id="GO:0016853">
    <property type="term" value="F:isomerase activity"/>
    <property type="evidence" value="ECO:0007669"/>
    <property type="project" value="UniProtKB-KW"/>
</dbReference>
<reference evidence="2" key="1">
    <citation type="submission" date="2023-02" db="EMBL/GenBank/DDBJ databases">
        <title>Gut commensal Christensenella minuta modulates host metabolism via a new class of secondary bile acids.</title>
        <authorList>
            <person name="Liu C."/>
        </authorList>
    </citation>
    <scope>NUCLEOTIDE SEQUENCE</scope>
    <source>
        <strain evidence="2">CA70</strain>
    </source>
</reference>
<evidence type="ECO:0000259" key="1">
    <source>
        <dbReference type="Pfam" id="PF01261"/>
    </source>
</evidence>
<feature type="domain" description="Xylose isomerase-like TIM barrel" evidence="1">
    <location>
        <begin position="34"/>
        <end position="266"/>
    </location>
</feature>
<name>A0AAU8A964_9FIRM</name>
<dbReference type="SUPFAM" id="SSF51658">
    <property type="entry name" value="Xylose isomerase-like"/>
    <property type="match status" value="1"/>
</dbReference>
<evidence type="ECO:0000313" key="2">
    <source>
        <dbReference type="EMBL" id="XCC62564.1"/>
    </source>
</evidence>
<dbReference type="PANTHER" id="PTHR12110">
    <property type="entry name" value="HYDROXYPYRUVATE ISOMERASE"/>
    <property type="match status" value="1"/>
</dbReference>
<dbReference type="Pfam" id="PF01261">
    <property type="entry name" value="AP_endonuc_2"/>
    <property type="match status" value="1"/>
</dbReference>
<keyword evidence="2" id="KW-0413">Isomerase</keyword>
<dbReference type="PANTHER" id="PTHR12110:SF53">
    <property type="entry name" value="BLR5974 PROTEIN"/>
    <property type="match status" value="1"/>
</dbReference>
<dbReference type="RefSeq" id="WP_079547640.1">
    <property type="nucleotide sequence ID" value="NZ_CP117826.1"/>
</dbReference>
<gene>
    <name evidence="2" type="ORF">PUP29_01145</name>
</gene>
<accession>A0AAU8A964</accession>
<organism evidence="2">
    <name type="scientific">Christensenella massiliensis</name>
    <dbReference type="NCBI Taxonomy" id="1805714"/>
    <lineage>
        <taxon>Bacteria</taxon>
        <taxon>Bacillati</taxon>
        <taxon>Bacillota</taxon>
        <taxon>Clostridia</taxon>
        <taxon>Christensenellales</taxon>
        <taxon>Christensenellaceae</taxon>
        <taxon>Christensenella</taxon>
    </lineage>
</organism>
<dbReference type="InterPro" id="IPR013022">
    <property type="entry name" value="Xyl_isomerase-like_TIM-brl"/>
</dbReference>
<dbReference type="InterPro" id="IPR050312">
    <property type="entry name" value="IolE/XylAMocC-like"/>
</dbReference>
<protein>
    <submittedName>
        <fullName evidence="2">Sugar phosphate isomerase/epimerase</fullName>
    </submittedName>
</protein>
<dbReference type="Gene3D" id="3.20.20.150">
    <property type="entry name" value="Divalent-metal-dependent TIM barrel enzymes"/>
    <property type="match status" value="1"/>
</dbReference>
<dbReference type="AlphaFoldDB" id="A0AAU8A964"/>
<proteinExistence type="predicted"/>
<dbReference type="InterPro" id="IPR036237">
    <property type="entry name" value="Xyl_isomerase-like_sf"/>
</dbReference>
<sequence length="286" mass="32223">MKIGIDSYCYHRFLGEVYDDQEAPKKNMTMEDFLRRAKELDVDGVSLESCFFPSFDEAYLADLKAQLDEYGFDRVFAWGHPDGLERGGNPQAFEEMKKLIPCTRMIGADTMRVTGSSLMFRHEDHGPQVKALIKQFKEAVKIAEDNGVKMAVENHIDFTADEIYQILEGVDSPNFGVNFDTGNFLRLLDDPIAGMEKLAPYVFATHIKDLKIEPTANPTDWFFFAGVPVGMGLIDNQKLAEILHKNGYKGFLAVEIDHPHSDWAGFEDEAVGISVKNLRKIGDSLK</sequence>